<reference evidence="2" key="1">
    <citation type="submission" date="2022-11" db="UniProtKB">
        <authorList>
            <consortium name="WormBaseParasite"/>
        </authorList>
    </citation>
    <scope>IDENTIFICATION</scope>
</reference>
<evidence type="ECO:0000313" key="1">
    <source>
        <dbReference type="Proteomes" id="UP000887561"/>
    </source>
</evidence>
<dbReference type="WBParaSite" id="scaffold36157_cov211.g23020">
    <property type="protein sequence ID" value="scaffold36157_cov211.g23020"/>
    <property type="gene ID" value="scaffold36157_cov211.g23020"/>
</dbReference>
<organism evidence="1 2">
    <name type="scientific">Meloidogyne javanica</name>
    <name type="common">Root-knot nematode worm</name>
    <dbReference type="NCBI Taxonomy" id="6303"/>
    <lineage>
        <taxon>Eukaryota</taxon>
        <taxon>Metazoa</taxon>
        <taxon>Ecdysozoa</taxon>
        <taxon>Nematoda</taxon>
        <taxon>Chromadorea</taxon>
        <taxon>Rhabditida</taxon>
        <taxon>Tylenchina</taxon>
        <taxon>Tylenchomorpha</taxon>
        <taxon>Tylenchoidea</taxon>
        <taxon>Meloidogynidae</taxon>
        <taxon>Meloidogyninae</taxon>
        <taxon>Meloidogyne</taxon>
        <taxon>Meloidogyne incognita group</taxon>
    </lineage>
</organism>
<evidence type="ECO:0000313" key="2">
    <source>
        <dbReference type="WBParaSite" id="scaffold36157_cov211.g23020"/>
    </source>
</evidence>
<proteinExistence type="predicted"/>
<accession>A0A915MHA4</accession>
<sequence>MMILQLFGWLNNQILQIVITYLNLDLITSWFVRNIGAFPLYVALALDALALYLFSTANVVPLFDDVVAFVLEFVGLKLKITAPLPINLKIANCTSLEIVRGDGFVRVLLEFVEVGGVVDILLEFDEEFIEGIDADEVTVDIADTVVELFVLLEVDEFENGLIEVADTVAFELDDELIAGLAVVNVALDELVDGEETVDDRGVAFVRLEVEEFVDELVGVVDDILLEFEGKIAVGLAVVIDAKDVLFEVVVGLAVPNIGKMPVLLVKGIDVLLITRFIIVVVGKLFEFMDEIEVASRVLFEFVCEIVVAEELFEFVDEIVVALGEVNELGGKIVVAGGVLFECVVEFVFAGDVMFEFASEVVAEVLFECVSDVVAEVLFEFVSDVVSEVLFEFIGEIVVAGGVLFEFVGEIVVAIDVLFEFVGEIIVPGVLLEFVGEILFPDILVEVDEFVTGITVFPAAVLLELITVAGMLVVLLTGVLLEFIDEVVDGRAVIGRGVVTAAALLELAVETVDNTVADVLFEFAEEFVTAVVAMPGLLEFVELLARIDPVVVIILEFVVKLETCIVVVGEIVVELDVLLEADD</sequence>
<dbReference type="AlphaFoldDB" id="A0A915MHA4"/>
<dbReference type="Proteomes" id="UP000887561">
    <property type="component" value="Unplaced"/>
</dbReference>
<name>A0A915MHA4_MELJA</name>
<protein>
    <submittedName>
        <fullName evidence="2">Uncharacterized protein</fullName>
    </submittedName>
</protein>
<keyword evidence="1" id="KW-1185">Reference proteome</keyword>